<keyword evidence="4" id="KW-1185">Reference proteome</keyword>
<evidence type="ECO:0000256" key="2">
    <source>
        <dbReference type="SAM" id="SignalP"/>
    </source>
</evidence>
<protein>
    <submittedName>
        <fullName evidence="3">Uncharacterized protein</fullName>
    </submittedName>
</protein>
<feature type="coiled-coil region" evidence="1">
    <location>
        <begin position="57"/>
        <end position="91"/>
    </location>
</feature>
<keyword evidence="2" id="KW-0732">Signal</keyword>
<name>A0A517Z1I4_9PLAN</name>
<organism evidence="3 4">
    <name type="scientific">Maioricimonas rarisocia</name>
    <dbReference type="NCBI Taxonomy" id="2528026"/>
    <lineage>
        <taxon>Bacteria</taxon>
        <taxon>Pseudomonadati</taxon>
        <taxon>Planctomycetota</taxon>
        <taxon>Planctomycetia</taxon>
        <taxon>Planctomycetales</taxon>
        <taxon>Planctomycetaceae</taxon>
        <taxon>Maioricimonas</taxon>
    </lineage>
</organism>
<keyword evidence="1" id="KW-0175">Coiled coil</keyword>
<feature type="chain" id="PRO_5021740025" evidence="2">
    <location>
        <begin position="20"/>
        <end position="108"/>
    </location>
</feature>
<accession>A0A517Z1I4</accession>
<evidence type="ECO:0000256" key="1">
    <source>
        <dbReference type="SAM" id="Coils"/>
    </source>
</evidence>
<dbReference type="Proteomes" id="UP000320496">
    <property type="component" value="Chromosome"/>
</dbReference>
<dbReference type="AlphaFoldDB" id="A0A517Z1I4"/>
<proteinExistence type="predicted"/>
<dbReference type="PROSITE" id="PS51257">
    <property type="entry name" value="PROKAR_LIPOPROTEIN"/>
    <property type="match status" value="1"/>
</dbReference>
<evidence type="ECO:0000313" key="3">
    <source>
        <dbReference type="EMBL" id="QDU36289.1"/>
    </source>
</evidence>
<dbReference type="KEGG" id="mri:Mal4_05730"/>
<dbReference type="EMBL" id="CP036275">
    <property type="protein sequence ID" value="QDU36289.1"/>
    <property type="molecule type" value="Genomic_DNA"/>
</dbReference>
<dbReference type="RefSeq" id="WP_145366969.1">
    <property type="nucleotide sequence ID" value="NZ_CP036275.1"/>
</dbReference>
<gene>
    <name evidence="3" type="ORF">Mal4_05730</name>
</gene>
<feature type="signal peptide" evidence="2">
    <location>
        <begin position="1"/>
        <end position="19"/>
    </location>
</feature>
<evidence type="ECO:0000313" key="4">
    <source>
        <dbReference type="Proteomes" id="UP000320496"/>
    </source>
</evidence>
<sequence precursor="true">MRLLISCVFVLGLSLSGCGGPSDTVIPIDESAMPSVEQRLKTSLESIAETGVVGSAIEELRSQIEELKSINATTGEQLANQLQDLEQAEQAGKRASVKKIADDMATQL</sequence>
<reference evidence="3 4" key="1">
    <citation type="submission" date="2019-02" db="EMBL/GenBank/DDBJ databases">
        <title>Deep-cultivation of Planctomycetes and their phenomic and genomic characterization uncovers novel biology.</title>
        <authorList>
            <person name="Wiegand S."/>
            <person name="Jogler M."/>
            <person name="Boedeker C."/>
            <person name="Pinto D."/>
            <person name="Vollmers J."/>
            <person name="Rivas-Marin E."/>
            <person name="Kohn T."/>
            <person name="Peeters S.H."/>
            <person name="Heuer A."/>
            <person name="Rast P."/>
            <person name="Oberbeckmann S."/>
            <person name="Bunk B."/>
            <person name="Jeske O."/>
            <person name="Meyerdierks A."/>
            <person name="Storesund J.E."/>
            <person name="Kallscheuer N."/>
            <person name="Luecker S."/>
            <person name="Lage O.M."/>
            <person name="Pohl T."/>
            <person name="Merkel B.J."/>
            <person name="Hornburger P."/>
            <person name="Mueller R.-W."/>
            <person name="Bruemmer F."/>
            <person name="Labrenz M."/>
            <person name="Spormann A.M."/>
            <person name="Op den Camp H."/>
            <person name="Overmann J."/>
            <person name="Amann R."/>
            <person name="Jetten M.S.M."/>
            <person name="Mascher T."/>
            <person name="Medema M.H."/>
            <person name="Devos D.P."/>
            <person name="Kaster A.-K."/>
            <person name="Ovreas L."/>
            <person name="Rohde M."/>
            <person name="Galperin M.Y."/>
            <person name="Jogler C."/>
        </authorList>
    </citation>
    <scope>NUCLEOTIDE SEQUENCE [LARGE SCALE GENOMIC DNA]</scope>
    <source>
        <strain evidence="3 4">Mal4</strain>
    </source>
</reference>